<dbReference type="InterPro" id="IPR013846">
    <property type="entry name" value="mRNA_cap_enzyme_C"/>
</dbReference>
<accession>A0A0X3NM40</accession>
<dbReference type="PIRSF" id="PIRSF036958">
    <property type="entry name" value="mRNA_capping_HCE"/>
    <property type="match status" value="1"/>
</dbReference>
<evidence type="ECO:0000313" key="21">
    <source>
        <dbReference type="Proteomes" id="UP000275846"/>
    </source>
</evidence>
<evidence type="ECO:0000313" key="19">
    <source>
        <dbReference type="EMBL" id="JAP40320.1"/>
    </source>
</evidence>
<keyword evidence="11" id="KW-0539">Nucleus</keyword>
<evidence type="ECO:0000256" key="14">
    <source>
        <dbReference type="PIRSR" id="PIRSR036958-2"/>
    </source>
</evidence>
<dbReference type="OrthoDB" id="200924at2759"/>
<dbReference type="PROSITE" id="PS50056">
    <property type="entry name" value="TYR_PHOSPHATASE_2"/>
    <property type="match status" value="1"/>
</dbReference>
<dbReference type="Gene3D" id="2.40.50.140">
    <property type="entry name" value="Nucleic acid-binding proteins"/>
    <property type="match status" value="1"/>
</dbReference>
<evidence type="ECO:0000256" key="1">
    <source>
        <dbReference type="ARBA" id="ARBA00004123"/>
    </source>
</evidence>
<evidence type="ECO:0000256" key="10">
    <source>
        <dbReference type="ARBA" id="ARBA00023134"/>
    </source>
</evidence>
<evidence type="ECO:0000256" key="13">
    <source>
        <dbReference type="PIRSR" id="PIRSR036958-1"/>
    </source>
</evidence>
<organism evidence="19">
    <name type="scientific">Schistocephalus solidus</name>
    <name type="common">Tapeworm</name>
    <dbReference type="NCBI Taxonomy" id="70667"/>
    <lineage>
        <taxon>Eukaryota</taxon>
        <taxon>Metazoa</taxon>
        <taxon>Spiralia</taxon>
        <taxon>Lophotrochozoa</taxon>
        <taxon>Platyhelminthes</taxon>
        <taxon>Cestoda</taxon>
        <taxon>Eucestoda</taxon>
        <taxon>Diphyllobothriidea</taxon>
        <taxon>Diphyllobothriidae</taxon>
        <taxon>Schistocephalus</taxon>
    </lineage>
</organism>
<keyword evidence="21" id="KW-1185">Reference proteome</keyword>
<dbReference type="GO" id="GO:0005634">
    <property type="term" value="C:nucleus"/>
    <property type="evidence" value="ECO:0007669"/>
    <property type="project" value="UniProtKB-SubCell"/>
</dbReference>
<feature type="binding site" evidence="15">
    <location>
        <position position="391"/>
    </location>
    <ligand>
        <name>GTP</name>
        <dbReference type="ChEBI" id="CHEBI:37565"/>
    </ligand>
</feature>
<dbReference type="GO" id="GO:0005524">
    <property type="term" value="F:ATP binding"/>
    <property type="evidence" value="ECO:0007669"/>
    <property type="project" value="InterPro"/>
</dbReference>
<comment type="subcellular location">
    <subcellularLocation>
        <location evidence="1">Nucleus</location>
    </subcellularLocation>
</comment>
<feature type="binding site" evidence="15">
    <location>
        <begin position="644"/>
        <end position="649"/>
    </location>
    <ligand>
        <name>GTP</name>
        <dbReference type="ChEBI" id="CHEBI:37565"/>
    </ligand>
</feature>
<name>A0A0X3NM40_SCHSO</name>
<feature type="binding site" evidence="15">
    <location>
        <position position="407"/>
    </location>
    <ligand>
        <name>GTP</name>
        <dbReference type="ChEBI" id="CHEBI:37565"/>
    </ligand>
</feature>
<gene>
    <name evidence="20" type="ORF">SSLN_LOCUS4746</name>
    <name evidence="19" type="ORF">TR117162</name>
</gene>
<dbReference type="SUPFAM" id="SSF52799">
    <property type="entry name" value="(Phosphotyrosine protein) phosphatases II"/>
    <property type="match status" value="1"/>
</dbReference>
<evidence type="ECO:0000256" key="16">
    <source>
        <dbReference type="SAM" id="MobiDB-lite"/>
    </source>
</evidence>
<evidence type="ECO:0000256" key="6">
    <source>
        <dbReference type="ARBA" id="ARBA00022741"/>
    </source>
</evidence>
<dbReference type="InterPro" id="IPR029021">
    <property type="entry name" value="Prot-tyrosine_phosphatase-like"/>
</dbReference>
<reference evidence="20 21" key="3">
    <citation type="submission" date="2018-11" db="EMBL/GenBank/DDBJ databases">
        <authorList>
            <consortium name="Pathogen Informatics"/>
        </authorList>
    </citation>
    <scope>NUCLEOTIDE SEQUENCE [LARGE SCALE GENOMIC DNA]</scope>
    <source>
        <strain evidence="20 21">NST_G2</strain>
    </source>
</reference>
<dbReference type="Proteomes" id="UP000275846">
    <property type="component" value="Unassembled WGS sequence"/>
</dbReference>
<evidence type="ECO:0000313" key="22">
    <source>
        <dbReference type="WBParaSite" id="SSLN_0000490101-mRNA-1"/>
    </source>
</evidence>
<evidence type="ECO:0000256" key="11">
    <source>
        <dbReference type="ARBA" id="ARBA00023242"/>
    </source>
</evidence>
<dbReference type="EMBL" id="GEEE01022905">
    <property type="protein sequence ID" value="JAP40320.1"/>
    <property type="molecule type" value="Transcribed_RNA"/>
</dbReference>
<dbReference type="InterPro" id="IPR001339">
    <property type="entry name" value="mRNA_cap_enzyme_adenylation"/>
</dbReference>
<keyword evidence="3" id="KW-0507">mRNA processing</keyword>
<sequence length="714" mass="80385">MDRRRTPFLPPRWLKCPRVGSMLLDLFIPCKTPLDSKFSQMIDQEDVFEPENLFEYVKPACLGLLVDLTKSSRFYNRREIENHGCKYVKIACKGNEETPTLEQVKLFINLVNKFEENEAGEGKKIGVHCTHGFNRTGFLIAAYLVEERNFSLECALQLFAEARPPGIYKADYLKELFERYGDPDDCPAAPPLPDWCFEEVDHSNAPSLLKRRHPDSPKDEEIDSDAKVRRLSDCTPSSSSSTGDAVGGPEVKLSHRERLNLPAPPGQPKLMSGVTGVRTLDQTSFEAHHVREVADALLTLGSVAPSKATAAVPTGVDDVDDAAATTANTESSSLEGINEQSLRTIPLFIPNIQRSRPPRFRGSQPVSMTRQNARLIVDRPYAVTYKSDGTRYLLLIHGPEKVYLIDRANFVYKVETLHFPSAGWLHFALQARKEGRVVSDFLTEPSCHLVNSLLDGELVAFDTPDRPFKFLIYDALTIQGYPCGRMPFENRLNYIEKYVVRPRNDAGHNGLVDFTTQSFSVRKKPFFRLDHVAELLQSTRQTLMHETDGLIFQPAGNTDFYVPGTCPETLKWKPPELNTIDFRCKVYLRKAPGEISQYVGELFLGGSSVPNAHLTQVTSKDKSLDGKIVECICDRACGGWKVQRIRTDKVEPNHLSIGKSIMESILYPVTAEDVIALVNLWRQIGMQRQFEREERMKREQLPGGRPSGPTEHTA</sequence>
<evidence type="ECO:0000256" key="3">
    <source>
        <dbReference type="ARBA" id="ARBA00022664"/>
    </source>
</evidence>
<dbReference type="STRING" id="70667.A0A0X3NM40"/>
<evidence type="ECO:0000256" key="15">
    <source>
        <dbReference type="PIRSR" id="PIRSR036958-3"/>
    </source>
</evidence>
<dbReference type="GO" id="GO:0004484">
    <property type="term" value="F:mRNA guanylyltransferase activity"/>
    <property type="evidence" value="ECO:0007669"/>
    <property type="project" value="UniProtKB-EC"/>
</dbReference>
<dbReference type="PROSITE" id="PS50054">
    <property type="entry name" value="TYR_PHOSPHATASE_DUAL"/>
    <property type="match status" value="1"/>
</dbReference>
<evidence type="ECO:0000256" key="7">
    <source>
        <dbReference type="ARBA" id="ARBA00022801"/>
    </source>
</evidence>
<reference evidence="22" key="2">
    <citation type="submission" date="2016-06" db="UniProtKB">
        <authorList>
            <consortium name="WormBaseParasite"/>
        </authorList>
    </citation>
    <scope>IDENTIFICATION</scope>
</reference>
<dbReference type="SMART" id="SM00195">
    <property type="entry name" value="DSPc"/>
    <property type="match status" value="1"/>
</dbReference>
<dbReference type="EMBL" id="UYSU01032983">
    <property type="protein sequence ID" value="VDL91131.1"/>
    <property type="molecule type" value="Genomic_DNA"/>
</dbReference>
<dbReference type="Pfam" id="PF00782">
    <property type="entry name" value="DSPc"/>
    <property type="match status" value="1"/>
</dbReference>
<feature type="compositionally biased region" description="Basic and acidic residues" evidence="16">
    <location>
        <begin position="214"/>
        <end position="232"/>
    </location>
</feature>
<dbReference type="Gene3D" id="3.90.190.10">
    <property type="entry name" value="Protein tyrosine phosphatase superfamily"/>
    <property type="match status" value="1"/>
</dbReference>
<dbReference type="InterPro" id="IPR020422">
    <property type="entry name" value="TYR_PHOSPHATASE_DUAL_dom"/>
</dbReference>
<feature type="binding site" evidence="15">
    <location>
        <begin position="455"/>
        <end position="457"/>
    </location>
    <ligand>
        <name>GTP</name>
        <dbReference type="ChEBI" id="CHEBI:37565"/>
    </ligand>
</feature>
<evidence type="ECO:0000256" key="8">
    <source>
        <dbReference type="ARBA" id="ARBA00022912"/>
    </source>
</evidence>
<evidence type="ECO:0000256" key="2">
    <source>
        <dbReference type="ARBA" id="ARBA00012475"/>
    </source>
</evidence>
<dbReference type="Pfam" id="PF03919">
    <property type="entry name" value="mRNA_cap_C"/>
    <property type="match status" value="1"/>
</dbReference>
<dbReference type="GO" id="GO:0004721">
    <property type="term" value="F:phosphoprotein phosphatase activity"/>
    <property type="evidence" value="ECO:0007669"/>
    <property type="project" value="UniProtKB-KW"/>
</dbReference>
<feature type="binding site" evidence="15">
    <location>
        <begin position="571"/>
        <end position="573"/>
    </location>
    <ligand>
        <name>GTP</name>
        <dbReference type="ChEBI" id="CHEBI:37565"/>
    </ligand>
</feature>
<evidence type="ECO:0000259" key="17">
    <source>
        <dbReference type="PROSITE" id="PS50054"/>
    </source>
</evidence>
<dbReference type="CDD" id="cd07895">
    <property type="entry name" value="Adenylation_mRNA_capping"/>
    <property type="match status" value="1"/>
</dbReference>
<reference evidence="19" key="1">
    <citation type="submission" date="2016-01" db="EMBL/GenBank/DDBJ databases">
        <title>Reference transcriptome for the parasite Schistocephalus solidus: insights into the molecular evolution of parasitism.</title>
        <authorList>
            <person name="Hebert F.O."/>
            <person name="Grambauer S."/>
            <person name="Barber I."/>
            <person name="Landry C.R."/>
            <person name="Aubin-Horth N."/>
        </authorList>
    </citation>
    <scope>NUCLEOTIDE SEQUENCE</scope>
</reference>
<feature type="region of interest" description="Disordered" evidence="16">
    <location>
        <begin position="207"/>
        <end position="252"/>
    </location>
</feature>
<keyword evidence="9" id="KW-0506">mRNA capping</keyword>
<dbReference type="PANTHER" id="PTHR10367:SF17">
    <property type="entry name" value="MRNA-CAPPING ENZYME"/>
    <property type="match status" value="1"/>
</dbReference>
<evidence type="ECO:0000256" key="5">
    <source>
        <dbReference type="ARBA" id="ARBA00022695"/>
    </source>
</evidence>
<keyword evidence="8" id="KW-0904">Protein phosphatase</keyword>
<dbReference type="InterPro" id="IPR012340">
    <property type="entry name" value="NA-bd_OB-fold"/>
</dbReference>
<keyword evidence="5" id="KW-0548">Nucleotidyltransferase</keyword>
<dbReference type="Gene3D" id="3.30.470.30">
    <property type="entry name" value="DNA ligase/mRNA capping enzyme"/>
    <property type="match status" value="1"/>
</dbReference>
<keyword evidence="4" id="KW-0808">Transferase</keyword>
<dbReference type="SUPFAM" id="SSF50249">
    <property type="entry name" value="Nucleic acid-binding proteins"/>
    <property type="match status" value="1"/>
</dbReference>
<dbReference type="InterPro" id="IPR017074">
    <property type="entry name" value="mRNA_cap_enz_bifunc"/>
</dbReference>
<dbReference type="PROSITE" id="PS00383">
    <property type="entry name" value="TYR_PHOSPHATASE_1"/>
    <property type="match status" value="1"/>
</dbReference>
<dbReference type="InterPro" id="IPR051029">
    <property type="entry name" value="mRNA_Capping_Enz/RNA_Phosphat"/>
</dbReference>
<protein>
    <recommendedName>
        <fullName evidence="2">mRNA guanylyltransferase</fullName>
        <ecNumber evidence="2">2.7.7.50</ecNumber>
    </recommendedName>
</protein>
<evidence type="ECO:0000256" key="9">
    <source>
        <dbReference type="ARBA" id="ARBA00023042"/>
    </source>
</evidence>
<dbReference type="InterPro" id="IPR000387">
    <property type="entry name" value="Tyr_Pase_dom"/>
</dbReference>
<keyword evidence="7" id="KW-0378">Hydrolase</keyword>
<dbReference type="SUPFAM" id="SSF56091">
    <property type="entry name" value="DNA ligase/mRNA capping enzyme, catalytic domain"/>
    <property type="match status" value="1"/>
</dbReference>
<dbReference type="GO" id="GO:0006370">
    <property type="term" value="P:7-methylguanosine mRNA capping"/>
    <property type="evidence" value="ECO:0007669"/>
    <property type="project" value="UniProtKB-KW"/>
</dbReference>
<dbReference type="PANTHER" id="PTHR10367">
    <property type="entry name" value="MRNA-CAPPING ENZYME"/>
    <property type="match status" value="1"/>
</dbReference>
<evidence type="ECO:0000256" key="12">
    <source>
        <dbReference type="ARBA" id="ARBA00044624"/>
    </source>
</evidence>
<dbReference type="WBParaSite" id="SSLN_0000490101-mRNA-1">
    <property type="protein sequence ID" value="SSLN_0000490101-mRNA-1"/>
    <property type="gene ID" value="SSLN_0000490101"/>
</dbReference>
<feature type="domain" description="Tyrosine-protein phosphatase" evidence="17">
    <location>
        <begin position="34"/>
        <end position="186"/>
    </location>
</feature>
<dbReference type="AlphaFoldDB" id="A0A0X3NM40"/>
<feature type="region of interest" description="Disordered" evidence="16">
    <location>
        <begin position="692"/>
        <end position="714"/>
    </location>
</feature>
<feature type="domain" description="Tyrosine specific protein phosphatases" evidence="18">
    <location>
        <begin position="105"/>
        <end position="174"/>
    </location>
</feature>
<dbReference type="EMBL" id="GEEE01012223">
    <property type="protein sequence ID" value="JAP51002.1"/>
    <property type="molecule type" value="Transcribed_RNA"/>
</dbReference>
<dbReference type="GO" id="GO:0140818">
    <property type="term" value="F:mRNA 5'-triphosphate monophosphatase activity"/>
    <property type="evidence" value="ECO:0007669"/>
    <property type="project" value="InterPro"/>
</dbReference>
<evidence type="ECO:0000256" key="4">
    <source>
        <dbReference type="ARBA" id="ARBA00022679"/>
    </source>
</evidence>
<dbReference type="Pfam" id="PF01331">
    <property type="entry name" value="mRNA_cap_enzyme"/>
    <property type="match status" value="1"/>
</dbReference>
<dbReference type="GO" id="GO:0005525">
    <property type="term" value="F:GTP binding"/>
    <property type="evidence" value="ECO:0007669"/>
    <property type="project" value="UniProtKB-KW"/>
</dbReference>
<dbReference type="InterPro" id="IPR016130">
    <property type="entry name" value="Tyr_Pase_AS"/>
</dbReference>
<evidence type="ECO:0000313" key="20">
    <source>
        <dbReference type="EMBL" id="VDL91131.1"/>
    </source>
</evidence>
<evidence type="ECO:0000259" key="18">
    <source>
        <dbReference type="PROSITE" id="PS50056"/>
    </source>
</evidence>
<keyword evidence="6 15" id="KW-0547">Nucleotide-binding</keyword>
<comment type="catalytic activity">
    <reaction evidence="12">
        <text>a 5'-end diphospho-ribonucleoside in mRNA + GTP + H(+) = a 5'-end (5'-triphosphoguanosine)-ribonucleoside in mRNA + diphosphate</text>
        <dbReference type="Rhea" id="RHEA:67012"/>
        <dbReference type="Rhea" id="RHEA-COMP:17165"/>
        <dbReference type="Rhea" id="RHEA-COMP:17166"/>
        <dbReference type="ChEBI" id="CHEBI:15378"/>
        <dbReference type="ChEBI" id="CHEBI:33019"/>
        <dbReference type="ChEBI" id="CHEBI:37565"/>
        <dbReference type="ChEBI" id="CHEBI:167616"/>
        <dbReference type="ChEBI" id="CHEBI:167617"/>
        <dbReference type="EC" id="2.7.7.50"/>
    </reaction>
    <physiologicalReaction direction="left-to-right" evidence="12">
        <dbReference type="Rhea" id="RHEA:67013"/>
    </physiologicalReaction>
</comment>
<keyword evidence="10 15" id="KW-0342">GTP-binding</keyword>
<dbReference type="InterPro" id="IPR000340">
    <property type="entry name" value="Dual-sp_phosphatase_cat-dom"/>
</dbReference>
<dbReference type="EC" id="2.7.7.50" evidence="2"/>
<proteinExistence type="predicted"/>
<feature type="active site" description="Phosphocysteine intermediate" evidence="13">
    <location>
        <position position="129"/>
    </location>
</feature>
<feature type="active site" description="N6-GMP-lysine intermediate" evidence="14">
    <location>
        <position position="386"/>
    </location>
</feature>